<dbReference type="RefSeq" id="WP_230742775.1">
    <property type="nucleotide sequence ID" value="NZ_PGCK01000012.1"/>
</dbReference>
<comment type="caution">
    <text evidence="8">The sequence shown here is derived from an EMBL/GenBank/DDBJ whole genome shotgun (WGS) entry which is preliminary data.</text>
</comment>
<feature type="transmembrane region" description="Helical" evidence="6">
    <location>
        <begin position="395"/>
        <end position="412"/>
    </location>
</feature>
<dbReference type="GO" id="GO:0005886">
    <property type="term" value="C:plasma membrane"/>
    <property type="evidence" value="ECO:0007669"/>
    <property type="project" value="UniProtKB-SubCell"/>
</dbReference>
<feature type="transmembrane region" description="Helical" evidence="6">
    <location>
        <begin position="639"/>
        <end position="658"/>
    </location>
</feature>
<proteinExistence type="predicted"/>
<evidence type="ECO:0000256" key="2">
    <source>
        <dbReference type="ARBA" id="ARBA00022475"/>
    </source>
</evidence>
<dbReference type="NCBIfam" id="TIGR00921">
    <property type="entry name" value="2A067"/>
    <property type="match status" value="1"/>
</dbReference>
<accession>A0AAP2W8C5</accession>
<feature type="transmembrane region" description="Helical" evidence="6">
    <location>
        <begin position="612"/>
        <end position="633"/>
    </location>
</feature>
<evidence type="ECO:0000256" key="1">
    <source>
        <dbReference type="ARBA" id="ARBA00004651"/>
    </source>
</evidence>
<evidence type="ECO:0000256" key="4">
    <source>
        <dbReference type="ARBA" id="ARBA00022989"/>
    </source>
</evidence>
<feature type="transmembrane region" description="Helical" evidence="6">
    <location>
        <begin position="335"/>
        <end position="361"/>
    </location>
</feature>
<feature type="transmembrane region" description="Helical" evidence="6">
    <location>
        <begin position="587"/>
        <end position="605"/>
    </location>
</feature>
<protein>
    <submittedName>
        <fullName evidence="8">RND transporter</fullName>
    </submittedName>
</protein>
<keyword evidence="9" id="KW-1185">Reference proteome</keyword>
<sequence length="758" mass="83562">MVRIEECIGHFIKNNTTFIIAAALLLIFLSVIFAGKIYMATGTETLVFKDSQIYKDIEYYNDHFQSTTFLILITSDDVLDPEVLDAMDKLDRQIRNDPKIVDVSGLHVLVREGSEAYYGYDFIPRNKNDIEKLISLSSSRMTQFVVPDRHHTVMTVELSSDVEETESAEVLENVKSTIAWSQMPPGTSAVITGSTAMMLEIQNEMMTSMTIMLFSAIIFMIVALWFTFGHARWRLLPLPIVLIGVIFTGGAMGFTGVPLTMVSMAVFPILIGLGVEYAIQFQNRLMEELGTSSGPGEAVVRTIKNIGPPVFYSMMTTCLGFMAILSSPIPMIFDFGLMCLIGVMVCFLTALFLLTSVIYILSSLSRYKKDRKQKEAAPGPVENIISSIAEITTKNPTVVVFAILLMISGYALDSKTGIEIDRSTFAPQDLPSVVLFRSYSSIMGQETEDVTIQIKAHDVTSPEVVKWLNDFSEYEMANNPEVLSVSSIATAMSAYNGGTIPDTTKAIKDSLNKMPDDIKKRYVDEYKTTGIMRMVTKGTTTDNRISLLERIDRDIQFKLPPAGISASLGGESQMTLVTFGSLTTDRLTMTLLGALSVFLGLLVVYRGDIVKAIVPVLVVFIVTGLSCVVMFLLNMKYTPLSVTLGALTIGIGIDFSILHMERYYEEKLKGHGPEEAMRIATSKIGNAIFSSASTVIAGFGALVMSDFSILSSFGIVTIIDFLLALISAFVIMPPLLVTLDVWMSKKRIVNPFKEDVRS</sequence>
<evidence type="ECO:0000259" key="7">
    <source>
        <dbReference type="PROSITE" id="PS50156"/>
    </source>
</evidence>
<evidence type="ECO:0000256" key="6">
    <source>
        <dbReference type="SAM" id="Phobius"/>
    </source>
</evidence>
<feature type="domain" description="SSD" evidence="7">
    <location>
        <begin position="612"/>
        <end position="738"/>
    </location>
</feature>
<evidence type="ECO:0000256" key="3">
    <source>
        <dbReference type="ARBA" id="ARBA00022692"/>
    </source>
</evidence>
<dbReference type="EMBL" id="PGCK01000012">
    <property type="protein sequence ID" value="MCD1295916.1"/>
    <property type="molecule type" value="Genomic_DNA"/>
</dbReference>
<feature type="domain" description="SSD" evidence="7">
    <location>
        <begin position="240"/>
        <end position="360"/>
    </location>
</feature>
<feature type="transmembrane region" description="Helical" evidence="6">
    <location>
        <begin position="260"/>
        <end position="279"/>
    </location>
</feature>
<keyword evidence="2" id="KW-1003">Cell membrane</keyword>
<dbReference type="InterPro" id="IPR000731">
    <property type="entry name" value="SSD"/>
</dbReference>
<name>A0AAP2W8C5_9EURY</name>
<dbReference type="PROSITE" id="PS50156">
    <property type="entry name" value="SSD"/>
    <property type="match status" value="2"/>
</dbReference>
<dbReference type="PANTHER" id="PTHR33406">
    <property type="entry name" value="MEMBRANE PROTEIN MJ1562-RELATED"/>
    <property type="match status" value="1"/>
</dbReference>
<organism evidence="8 9">
    <name type="scientific">Methanooceanicella nereidis</name>
    <dbReference type="NCBI Taxonomy" id="2052831"/>
    <lineage>
        <taxon>Archaea</taxon>
        <taxon>Methanobacteriati</taxon>
        <taxon>Methanobacteriota</taxon>
        <taxon>Stenosarchaea group</taxon>
        <taxon>Methanomicrobia</taxon>
        <taxon>Methanocellales</taxon>
        <taxon>Methanocellaceae</taxon>
        <taxon>Methanooceanicella</taxon>
    </lineage>
</organism>
<reference evidence="8 9" key="1">
    <citation type="submission" date="2017-11" db="EMBL/GenBank/DDBJ databases">
        <title>Isolation and Characterization of Family Methanocellaceae Species from Potential Methane Hydrate Area Offshore Southwestern Taiwan.</title>
        <authorList>
            <person name="Zhang W.-L."/>
            <person name="Chen W.-C."/>
            <person name="Lai M.-C."/>
            <person name="Chen S.-C."/>
        </authorList>
    </citation>
    <scope>NUCLEOTIDE SEQUENCE [LARGE SCALE GENOMIC DNA]</scope>
    <source>
        <strain evidence="8 9">CWC-04</strain>
    </source>
</reference>
<keyword evidence="4 6" id="KW-1133">Transmembrane helix</keyword>
<evidence type="ECO:0000256" key="5">
    <source>
        <dbReference type="ARBA" id="ARBA00023136"/>
    </source>
</evidence>
<feature type="transmembrane region" description="Helical" evidence="6">
    <location>
        <begin position="205"/>
        <end position="228"/>
    </location>
</feature>
<dbReference type="InterPro" id="IPR050545">
    <property type="entry name" value="Mycobact_MmpL"/>
</dbReference>
<dbReference type="PANTHER" id="PTHR33406:SF13">
    <property type="entry name" value="MEMBRANE PROTEIN YDFJ"/>
    <property type="match status" value="1"/>
</dbReference>
<feature type="transmembrane region" description="Helical" evidence="6">
    <location>
        <begin position="310"/>
        <end position="329"/>
    </location>
</feature>
<comment type="subcellular location">
    <subcellularLocation>
        <location evidence="1">Cell membrane</location>
        <topology evidence="1">Multi-pass membrane protein</topology>
    </subcellularLocation>
</comment>
<dbReference type="Pfam" id="PF03176">
    <property type="entry name" value="MMPL"/>
    <property type="match status" value="2"/>
</dbReference>
<gene>
    <name evidence="8" type="ORF">CUJ83_13015</name>
</gene>
<feature type="transmembrane region" description="Helical" evidence="6">
    <location>
        <begin position="709"/>
        <end position="737"/>
    </location>
</feature>
<feature type="transmembrane region" description="Helical" evidence="6">
    <location>
        <begin position="235"/>
        <end position="254"/>
    </location>
</feature>
<dbReference type="SUPFAM" id="SSF82866">
    <property type="entry name" value="Multidrug efflux transporter AcrB transmembrane domain"/>
    <property type="match status" value="2"/>
</dbReference>
<feature type="transmembrane region" description="Helical" evidence="6">
    <location>
        <begin position="18"/>
        <end position="39"/>
    </location>
</feature>
<evidence type="ECO:0000313" key="8">
    <source>
        <dbReference type="EMBL" id="MCD1295916.1"/>
    </source>
</evidence>
<evidence type="ECO:0000313" key="9">
    <source>
        <dbReference type="Proteomes" id="UP001320159"/>
    </source>
</evidence>
<keyword evidence="5 6" id="KW-0472">Membrane</keyword>
<dbReference type="Proteomes" id="UP001320159">
    <property type="component" value="Unassembled WGS sequence"/>
</dbReference>
<dbReference type="InterPro" id="IPR004869">
    <property type="entry name" value="MMPL_dom"/>
</dbReference>
<feature type="transmembrane region" description="Helical" evidence="6">
    <location>
        <begin position="684"/>
        <end position="703"/>
    </location>
</feature>
<keyword evidence="3 6" id="KW-0812">Transmembrane</keyword>
<dbReference type="Gene3D" id="1.20.1640.10">
    <property type="entry name" value="Multidrug efflux transporter AcrB transmembrane domain"/>
    <property type="match status" value="2"/>
</dbReference>
<dbReference type="AlphaFoldDB" id="A0AAP2W8C5"/>